<evidence type="ECO:0000313" key="1">
    <source>
        <dbReference type="EMBL" id="OBQ39606.1"/>
    </source>
</evidence>
<accession>A0A1B7WR56</accession>
<gene>
    <name evidence="1" type="ORF">AN484_23210</name>
</gene>
<dbReference type="AlphaFoldDB" id="A0A1B7WR56"/>
<evidence type="ECO:0000313" key="2">
    <source>
        <dbReference type="Proteomes" id="UP000092093"/>
    </source>
</evidence>
<sequence>MITQLSSQEKLTVIQKVIDAVTNKETDPWANSIYAPFKSKGSNYDIGDFGEILVCELLKLDGVDAEIYKQDGLDIKRGTVQDEVKTSSISARGNHWFNQIKFSEDKVSGAEFEHIYFVGIYPDSSLQIWRATNSEDLKKSFRKNNSWCWNNKFPEKLDKSLWECFFEYNPTIIDVE</sequence>
<comment type="caution">
    <text evidence="1">The sequence shown here is derived from an EMBL/GenBank/DDBJ whole genome shotgun (WGS) entry which is preliminary data.</text>
</comment>
<dbReference type="Proteomes" id="UP000092093">
    <property type="component" value="Unassembled WGS sequence"/>
</dbReference>
<proteinExistence type="predicted"/>
<dbReference type="EMBL" id="LJOW01000193">
    <property type="protein sequence ID" value="OBQ39606.1"/>
    <property type="molecule type" value="Genomic_DNA"/>
</dbReference>
<reference evidence="1 2" key="1">
    <citation type="submission" date="2015-09" db="EMBL/GenBank/DDBJ databases">
        <title>Aphanizomenon flos-aquae WA102.</title>
        <authorList>
            <person name="Driscoll C."/>
        </authorList>
    </citation>
    <scope>NUCLEOTIDE SEQUENCE [LARGE SCALE GENOMIC DNA]</scope>
    <source>
        <strain evidence="1">WA102</strain>
    </source>
</reference>
<organism evidence="1 2">
    <name type="scientific">Aphanizomenon flos-aquae WA102</name>
    <dbReference type="NCBI Taxonomy" id="1710896"/>
    <lineage>
        <taxon>Bacteria</taxon>
        <taxon>Bacillati</taxon>
        <taxon>Cyanobacteriota</taxon>
        <taxon>Cyanophyceae</taxon>
        <taxon>Nostocales</taxon>
        <taxon>Aphanizomenonaceae</taxon>
        <taxon>Aphanizomenon</taxon>
    </lineage>
</organism>
<protein>
    <recommendedName>
        <fullName evidence="3">Restriction endonuclease</fullName>
    </recommendedName>
</protein>
<evidence type="ECO:0008006" key="3">
    <source>
        <dbReference type="Google" id="ProtNLM"/>
    </source>
</evidence>
<name>A0A1B7WR56_APHFL</name>